<protein>
    <recommendedName>
        <fullName evidence="1">TniQ domain-containing protein</fullName>
    </recommendedName>
</protein>
<keyword evidence="3" id="KW-1185">Reference proteome</keyword>
<sequence>MGEAVLYEMTLARYAGNALPHLPLTPWTDSAAVAQWSSSAWLSDHRARWCAPCLRKNDFRWPLRWMLPWTFACLEHRLFLATECIRCLSPVHYGRHSTLPRVCDARVDERRHT</sequence>
<dbReference type="AlphaFoldDB" id="A0A917ZWB5"/>
<feature type="domain" description="TniQ" evidence="1">
    <location>
        <begin position="6"/>
        <end position="80"/>
    </location>
</feature>
<proteinExistence type="predicted"/>
<reference evidence="2" key="2">
    <citation type="submission" date="2020-09" db="EMBL/GenBank/DDBJ databases">
        <authorList>
            <person name="Sun Q."/>
            <person name="Zhou Y."/>
        </authorList>
    </citation>
    <scope>NUCLEOTIDE SEQUENCE</scope>
    <source>
        <strain evidence="2">CGMCC 4.7201</strain>
    </source>
</reference>
<dbReference type="Pfam" id="PF06527">
    <property type="entry name" value="TniQ"/>
    <property type="match status" value="1"/>
</dbReference>
<dbReference type="InterPro" id="IPR009492">
    <property type="entry name" value="TniQ"/>
</dbReference>
<organism evidence="2 3">
    <name type="scientific">Wenjunlia tyrosinilytica</name>
    <dbReference type="NCBI Taxonomy" id="1544741"/>
    <lineage>
        <taxon>Bacteria</taxon>
        <taxon>Bacillati</taxon>
        <taxon>Actinomycetota</taxon>
        <taxon>Actinomycetes</taxon>
        <taxon>Kitasatosporales</taxon>
        <taxon>Streptomycetaceae</taxon>
        <taxon>Wenjunlia</taxon>
    </lineage>
</organism>
<dbReference type="EMBL" id="BMMS01000040">
    <property type="protein sequence ID" value="GGO98858.1"/>
    <property type="molecule type" value="Genomic_DNA"/>
</dbReference>
<evidence type="ECO:0000313" key="2">
    <source>
        <dbReference type="EMBL" id="GGO98858.1"/>
    </source>
</evidence>
<evidence type="ECO:0000259" key="1">
    <source>
        <dbReference type="Pfam" id="PF06527"/>
    </source>
</evidence>
<dbReference type="Proteomes" id="UP000641932">
    <property type="component" value="Unassembled WGS sequence"/>
</dbReference>
<gene>
    <name evidence="2" type="ORF">GCM10012280_63980</name>
</gene>
<evidence type="ECO:0000313" key="3">
    <source>
        <dbReference type="Proteomes" id="UP000641932"/>
    </source>
</evidence>
<comment type="caution">
    <text evidence="2">The sequence shown here is derived from an EMBL/GenBank/DDBJ whole genome shotgun (WGS) entry which is preliminary data.</text>
</comment>
<name>A0A917ZWB5_9ACTN</name>
<accession>A0A917ZWB5</accession>
<reference evidence="2" key="1">
    <citation type="journal article" date="2014" name="Int. J. Syst. Evol. Microbiol.">
        <title>Complete genome sequence of Corynebacterium casei LMG S-19264T (=DSM 44701T), isolated from a smear-ripened cheese.</title>
        <authorList>
            <consortium name="US DOE Joint Genome Institute (JGI-PGF)"/>
            <person name="Walter F."/>
            <person name="Albersmeier A."/>
            <person name="Kalinowski J."/>
            <person name="Ruckert C."/>
        </authorList>
    </citation>
    <scope>NUCLEOTIDE SEQUENCE</scope>
    <source>
        <strain evidence="2">CGMCC 4.7201</strain>
    </source>
</reference>